<dbReference type="Gene3D" id="1.10.287.130">
    <property type="match status" value="1"/>
</dbReference>
<dbReference type="PROSITE" id="PS50885">
    <property type="entry name" value="HAMP"/>
    <property type="match status" value="1"/>
</dbReference>
<comment type="caution">
    <text evidence="14">The sequence shown here is derived from an EMBL/GenBank/DDBJ whole genome shotgun (WGS) entry which is preliminary data.</text>
</comment>
<keyword evidence="6 11" id="KW-0812">Transmembrane</keyword>
<name>A0A940WMV4_9ACTN</name>
<dbReference type="InterPro" id="IPR003660">
    <property type="entry name" value="HAMP_dom"/>
</dbReference>
<evidence type="ECO:0000256" key="4">
    <source>
        <dbReference type="ARBA" id="ARBA00022553"/>
    </source>
</evidence>
<keyword evidence="4" id="KW-0597">Phosphoprotein</keyword>
<dbReference type="InterPro" id="IPR036890">
    <property type="entry name" value="HATPase_C_sf"/>
</dbReference>
<evidence type="ECO:0000256" key="8">
    <source>
        <dbReference type="ARBA" id="ARBA00022989"/>
    </source>
</evidence>
<reference evidence="14" key="1">
    <citation type="submission" date="2021-02" db="EMBL/GenBank/DDBJ databases">
        <title>Draft genome sequence of Microbispora sp. RL4-1S isolated from rice leaves in Thailand.</title>
        <authorList>
            <person name="Muangham S."/>
            <person name="Duangmal K."/>
        </authorList>
    </citation>
    <scope>NUCLEOTIDE SEQUENCE</scope>
    <source>
        <strain evidence="14">RL4-1S</strain>
    </source>
</reference>
<dbReference type="Pfam" id="PF02518">
    <property type="entry name" value="HATPase_c"/>
    <property type="match status" value="1"/>
</dbReference>
<dbReference type="GO" id="GO:0005886">
    <property type="term" value="C:plasma membrane"/>
    <property type="evidence" value="ECO:0007669"/>
    <property type="project" value="UniProtKB-SubCell"/>
</dbReference>
<keyword evidence="7 14" id="KW-0418">Kinase</keyword>
<dbReference type="EMBL" id="JAFCNB010000023">
    <property type="protein sequence ID" value="MBP2707813.1"/>
    <property type="molecule type" value="Genomic_DNA"/>
</dbReference>
<dbReference type="PANTHER" id="PTHR45436:SF5">
    <property type="entry name" value="SENSOR HISTIDINE KINASE TRCS"/>
    <property type="match status" value="1"/>
</dbReference>
<evidence type="ECO:0000256" key="7">
    <source>
        <dbReference type="ARBA" id="ARBA00022777"/>
    </source>
</evidence>
<dbReference type="InterPro" id="IPR004358">
    <property type="entry name" value="Sig_transdc_His_kin-like_C"/>
</dbReference>
<dbReference type="PRINTS" id="PR00344">
    <property type="entry name" value="BCTRLSENSOR"/>
</dbReference>
<dbReference type="Proteomes" id="UP000674234">
    <property type="component" value="Unassembled WGS sequence"/>
</dbReference>
<evidence type="ECO:0000256" key="11">
    <source>
        <dbReference type="SAM" id="Phobius"/>
    </source>
</evidence>
<dbReference type="InterPro" id="IPR003661">
    <property type="entry name" value="HisK_dim/P_dom"/>
</dbReference>
<dbReference type="Pfam" id="PF00512">
    <property type="entry name" value="HisKA"/>
    <property type="match status" value="1"/>
</dbReference>
<evidence type="ECO:0000256" key="5">
    <source>
        <dbReference type="ARBA" id="ARBA00022679"/>
    </source>
</evidence>
<evidence type="ECO:0000313" key="14">
    <source>
        <dbReference type="EMBL" id="MBP2707813.1"/>
    </source>
</evidence>
<accession>A0A940WMV4</accession>
<dbReference type="SUPFAM" id="SSF158472">
    <property type="entry name" value="HAMP domain-like"/>
    <property type="match status" value="1"/>
</dbReference>
<keyword evidence="9" id="KW-0902">Two-component regulatory system</keyword>
<dbReference type="PANTHER" id="PTHR45436">
    <property type="entry name" value="SENSOR HISTIDINE KINASE YKOH"/>
    <property type="match status" value="1"/>
</dbReference>
<dbReference type="AlphaFoldDB" id="A0A940WMV4"/>
<dbReference type="PROSITE" id="PS50109">
    <property type="entry name" value="HIS_KIN"/>
    <property type="match status" value="1"/>
</dbReference>
<dbReference type="RefSeq" id="WP_210159077.1">
    <property type="nucleotide sequence ID" value="NZ_JAFCNB010000023.1"/>
</dbReference>
<dbReference type="CDD" id="cd00082">
    <property type="entry name" value="HisKA"/>
    <property type="match status" value="1"/>
</dbReference>
<dbReference type="InterPro" id="IPR005467">
    <property type="entry name" value="His_kinase_dom"/>
</dbReference>
<dbReference type="GO" id="GO:0000155">
    <property type="term" value="F:phosphorelay sensor kinase activity"/>
    <property type="evidence" value="ECO:0007669"/>
    <property type="project" value="InterPro"/>
</dbReference>
<proteinExistence type="predicted"/>
<evidence type="ECO:0000256" key="9">
    <source>
        <dbReference type="ARBA" id="ARBA00023012"/>
    </source>
</evidence>
<feature type="domain" description="HAMP" evidence="13">
    <location>
        <begin position="180"/>
        <end position="233"/>
    </location>
</feature>
<dbReference type="InterPro" id="IPR050428">
    <property type="entry name" value="TCS_sensor_his_kinase"/>
</dbReference>
<dbReference type="SUPFAM" id="SSF55874">
    <property type="entry name" value="ATPase domain of HSP90 chaperone/DNA topoisomerase II/histidine kinase"/>
    <property type="match status" value="1"/>
</dbReference>
<evidence type="ECO:0000256" key="10">
    <source>
        <dbReference type="ARBA" id="ARBA00023136"/>
    </source>
</evidence>
<dbReference type="SMART" id="SM00304">
    <property type="entry name" value="HAMP"/>
    <property type="match status" value="1"/>
</dbReference>
<evidence type="ECO:0000256" key="2">
    <source>
        <dbReference type="ARBA" id="ARBA00004236"/>
    </source>
</evidence>
<dbReference type="CDD" id="cd00075">
    <property type="entry name" value="HATPase"/>
    <property type="match status" value="1"/>
</dbReference>
<dbReference type="InterPro" id="IPR003594">
    <property type="entry name" value="HATPase_dom"/>
</dbReference>
<comment type="catalytic activity">
    <reaction evidence="1">
        <text>ATP + protein L-histidine = ADP + protein N-phospho-L-histidine.</text>
        <dbReference type="EC" id="2.7.13.3"/>
    </reaction>
</comment>
<gene>
    <name evidence="14" type="ORF">JOL79_28935</name>
</gene>
<feature type="domain" description="Histidine kinase" evidence="12">
    <location>
        <begin position="241"/>
        <end position="456"/>
    </location>
</feature>
<organism evidence="14 15">
    <name type="scientific">Microbispora oryzae</name>
    <dbReference type="NCBI Taxonomy" id="2806554"/>
    <lineage>
        <taxon>Bacteria</taxon>
        <taxon>Bacillati</taxon>
        <taxon>Actinomycetota</taxon>
        <taxon>Actinomycetes</taxon>
        <taxon>Streptosporangiales</taxon>
        <taxon>Streptosporangiaceae</taxon>
        <taxon>Microbispora</taxon>
    </lineage>
</organism>
<evidence type="ECO:0000256" key="1">
    <source>
        <dbReference type="ARBA" id="ARBA00000085"/>
    </source>
</evidence>
<keyword evidence="10 11" id="KW-0472">Membrane</keyword>
<dbReference type="SMART" id="SM00387">
    <property type="entry name" value="HATPase_c"/>
    <property type="match status" value="1"/>
</dbReference>
<sequence length="459" mass="48654">MNFTKSWSIRARLTLAGGGVAGLLSLASALGVLMAIRSLATEYLVAGLVAVADRVASIVSTRPAQSLALRPPARQLQVVDQGGRVIEATGPPGQRTIASLHPAASSRGPIATTVCHHTPSILGCHLVVAVPAFRGGHTLTVYAAAPVIPLYVRPSVAALVFGGALMLTCALTFLCYRLLGRTLRPVYGICTKLGDIQATDLTGRVPVPPNRDEIHMLALTVNSTLERLEKALEEQRRFTADASHELRTPLAAMRAQVEDALLASTEDEALELGRSLLPSVDRLEAITTDLLTLSRLDAAAHSGRCRVDLAALVSEELARRHTTRKIDASLQTGVYVLGNGLQLARLLTNLLDNAERHAARTICLTLRTAPGSANDARKAGLAVLEVVDDGPGIPPDKREVVFQRFARLDTARSRAAGGTGLGLPIARRIAESHAGTLTVEDSGRGARLVLRLPRCPGEP</sequence>
<evidence type="ECO:0000256" key="3">
    <source>
        <dbReference type="ARBA" id="ARBA00012438"/>
    </source>
</evidence>
<dbReference type="SUPFAM" id="SSF47384">
    <property type="entry name" value="Homodimeric domain of signal transducing histidine kinase"/>
    <property type="match status" value="1"/>
</dbReference>
<keyword evidence="15" id="KW-1185">Reference proteome</keyword>
<feature type="transmembrane region" description="Helical" evidence="11">
    <location>
        <begin position="156"/>
        <end position="179"/>
    </location>
</feature>
<keyword evidence="5" id="KW-0808">Transferase</keyword>
<evidence type="ECO:0000313" key="15">
    <source>
        <dbReference type="Proteomes" id="UP000674234"/>
    </source>
</evidence>
<dbReference type="EC" id="2.7.13.3" evidence="3"/>
<dbReference type="SMART" id="SM00388">
    <property type="entry name" value="HisKA"/>
    <property type="match status" value="1"/>
</dbReference>
<keyword evidence="8 11" id="KW-1133">Transmembrane helix</keyword>
<dbReference type="Gene3D" id="3.30.565.10">
    <property type="entry name" value="Histidine kinase-like ATPase, C-terminal domain"/>
    <property type="match status" value="1"/>
</dbReference>
<protein>
    <recommendedName>
        <fullName evidence="3">histidine kinase</fullName>
        <ecNumber evidence="3">2.7.13.3</ecNumber>
    </recommendedName>
</protein>
<comment type="subcellular location">
    <subcellularLocation>
        <location evidence="2">Cell membrane</location>
    </subcellularLocation>
</comment>
<evidence type="ECO:0000256" key="6">
    <source>
        <dbReference type="ARBA" id="ARBA00022692"/>
    </source>
</evidence>
<dbReference type="InterPro" id="IPR036097">
    <property type="entry name" value="HisK_dim/P_sf"/>
</dbReference>
<evidence type="ECO:0000259" key="12">
    <source>
        <dbReference type="PROSITE" id="PS50109"/>
    </source>
</evidence>
<evidence type="ECO:0000259" key="13">
    <source>
        <dbReference type="PROSITE" id="PS50885"/>
    </source>
</evidence>